<dbReference type="GO" id="GO:0003677">
    <property type="term" value="F:DNA binding"/>
    <property type="evidence" value="ECO:0007669"/>
    <property type="project" value="InterPro"/>
</dbReference>
<dbReference type="EMBL" id="QTTT01000001">
    <property type="protein sequence ID" value="REF00675.1"/>
    <property type="molecule type" value="Genomic_DNA"/>
</dbReference>
<name>A0A3D9T7M5_9ACTN</name>
<dbReference type="CDD" id="cd00093">
    <property type="entry name" value="HTH_XRE"/>
    <property type="match status" value="1"/>
</dbReference>
<gene>
    <name evidence="1" type="ORF">DFJ69_6232</name>
</gene>
<keyword evidence="2" id="KW-1185">Reference proteome</keyword>
<organism evidence="1 2">
    <name type="scientific">Thermomonospora umbrina</name>
    <dbReference type="NCBI Taxonomy" id="111806"/>
    <lineage>
        <taxon>Bacteria</taxon>
        <taxon>Bacillati</taxon>
        <taxon>Actinomycetota</taxon>
        <taxon>Actinomycetes</taxon>
        <taxon>Streptosporangiales</taxon>
        <taxon>Thermomonosporaceae</taxon>
        <taxon>Thermomonospora</taxon>
    </lineage>
</organism>
<dbReference type="AlphaFoldDB" id="A0A3D9T7M5"/>
<reference evidence="1 2" key="1">
    <citation type="submission" date="2018-08" db="EMBL/GenBank/DDBJ databases">
        <title>Sequencing the genomes of 1000 actinobacteria strains.</title>
        <authorList>
            <person name="Klenk H.-P."/>
        </authorList>
    </citation>
    <scope>NUCLEOTIDE SEQUENCE [LARGE SCALE GENOMIC DNA]</scope>
    <source>
        <strain evidence="1 2">DSM 43927</strain>
    </source>
</reference>
<dbReference type="OrthoDB" id="4143037at2"/>
<evidence type="ECO:0000313" key="2">
    <source>
        <dbReference type="Proteomes" id="UP000256661"/>
    </source>
</evidence>
<protein>
    <submittedName>
        <fullName evidence="1">Helix-turn-helix protein</fullName>
    </submittedName>
</protein>
<evidence type="ECO:0000313" key="1">
    <source>
        <dbReference type="EMBL" id="REF00675.1"/>
    </source>
</evidence>
<dbReference type="InterPro" id="IPR010982">
    <property type="entry name" value="Lambda_DNA-bd_dom_sf"/>
</dbReference>
<accession>A0A3D9T7M5</accession>
<comment type="caution">
    <text evidence="1">The sequence shown here is derived from an EMBL/GenBank/DDBJ whole genome shotgun (WGS) entry which is preliminary data.</text>
</comment>
<dbReference type="SUPFAM" id="SSF47413">
    <property type="entry name" value="lambda repressor-like DNA-binding domains"/>
    <property type="match status" value="1"/>
</dbReference>
<dbReference type="Proteomes" id="UP000256661">
    <property type="component" value="Unassembled WGS sequence"/>
</dbReference>
<proteinExistence type="predicted"/>
<dbReference type="RefSeq" id="WP_116025802.1">
    <property type="nucleotide sequence ID" value="NZ_QTTT01000001.1"/>
</dbReference>
<dbReference type="InterPro" id="IPR001387">
    <property type="entry name" value="Cro/C1-type_HTH"/>
</dbReference>
<sequence>MVNGNGSNRRSLERQAAEIRLDGLRRGLTTEAVVESIIRRIPEVAALEAWRLANGWSREEVSARLDQLYVADGLEPPNVDSSTLCRWELGHRRPNEERIEYFCRLYRTRPDRLGFGTDHGEANPTHLQRVGIIGAFPYTNEESEEDLTDRIRGARERVNLFGLTRSFYAREEFLPVLEEAAQRVPVRVYVMDPYCDSRRDRYRIEPAEAAMEDPARYIREILRPLRAAAERAPGIRLYSYNFPCSFAMEEVDDVTRIMLYGHGKRGTHGPVLLFQDGGAAHTFVVDQLRWLERMTQGETPEPWMSKGIEVKPLEVA</sequence>
<dbReference type="Gene3D" id="1.10.260.40">
    <property type="entry name" value="lambda repressor-like DNA-binding domains"/>
    <property type="match status" value="1"/>
</dbReference>